<reference evidence="2 3" key="1">
    <citation type="submission" date="2019-12" db="EMBL/GenBank/DDBJ databases">
        <authorList>
            <person name="Li M."/>
        </authorList>
    </citation>
    <scope>NUCLEOTIDE SEQUENCE [LARGE SCALE GENOMIC DNA]</scope>
    <source>
        <strain evidence="2 3">GBMRC 2024</strain>
    </source>
</reference>
<keyword evidence="3" id="KW-1185">Reference proteome</keyword>
<dbReference type="AlphaFoldDB" id="A0A6L7FY35"/>
<evidence type="ECO:0000313" key="3">
    <source>
        <dbReference type="Proteomes" id="UP000477911"/>
    </source>
</evidence>
<keyword evidence="1" id="KW-0472">Membrane</keyword>
<sequence length="120" mass="13218">MMALLAGTGWRLLTSRIGLAVMLCGGLWVWHLQDRRAAVETARQGYVRQMQLDAAEAELTEIKRRAAASDAASRVLQERLQASEGDAQRFAAELEAYGNETTVNADCSVDADLLRLLRGR</sequence>
<evidence type="ECO:0000313" key="2">
    <source>
        <dbReference type="EMBL" id="MXN16332.1"/>
    </source>
</evidence>
<comment type="caution">
    <text evidence="2">The sequence shown here is derived from an EMBL/GenBank/DDBJ whole genome shotgun (WGS) entry which is preliminary data.</text>
</comment>
<accession>A0A6L7FY35</accession>
<feature type="transmembrane region" description="Helical" evidence="1">
    <location>
        <begin position="12"/>
        <end position="30"/>
    </location>
</feature>
<dbReference type="Proteomes" id="UP000477911">
    <property type="component" value="Unassembled WGS sequence"/>
</dbReference>
<keyword evidence="1" id="KW-1133">Transmembrane helix</keyword>
<dbReference type="EMBL" id="WUMU01000001">
    <property type="protein sequence ID" value="MXN16332.1"/>
    <property type="molecule type" value="Genomic_DNA"/>
</dbReference>
<keyword evidence="1" id="KW-0812">Transmembrane</keyword>
<protein>
    <submittedName>
        <fullName evidence="2">Uncharacterized protein</fullName>
    </submittedName>
</protein>
<evidence type="ECO:0000256" key="1">
    <source>
        <dbReference type="SAM" id="Phobius"/>
    </source>
</evidence>
<proteinExistence type="predicted"/>
<dbReference type="RefSeq" id="WP_160890876.1">
    <property type="nucleotide sequence ID" value="NZ_WUMU01000001.1"/>
</dbReference>
<gene>
    <name evidence="2" type="ORF">GR170_00680</name>
</gene>
<organism evidence="2 3">
    <name type="scientific">Pseudooceanicola albus</name>
    <dbReference type="NCBI Taxonomy" id="2692189"/>
    <lineage>
        <taxon>Bacteria</taxon>
        <taxon>Pseudomonadati</taxon>
        <taxon>Pseudomonadota</taxon>
        <taxon>Alphaproteobacteria</taxon>
        <taxon>Rhodobacterales</taxon>
        <taxon>Paracoccaceae</taxon>
        <taxon>Pseudooceanicola</taxon>
    </lineage>
</organism>
<name>A0A6L7FY35_9RHOB</name>